<evidence type="ECO:0000313" key="3">
    <source>
        <dbReference type="EMBL" id="PLW18359.1"/>
    </source>
</evidence>
<feature type="compositionally biased region" description="Low complexity" evidence="1">
    <location>
        <begin position="973"/>
        <end position="993"/>
    </location>
</feature>
<gene>
    <name evidence="3" type="ORF">PCANC_14193</name>
</gene>
<evidence type="ECO:0000313" key="4">
    <source>
        <dbReference type="Proteomes" id="UP000235388"/>
    </source>
</evidence>
<keyword evidence="4" id="KW-1185">Reference proteome</keyword>
<feature type="compositionally biased region" description="Basic residues" evidence="1">
    <location>
        <begin position="379"/>
        <end position="391"/>
    </location>
</feature>
<feature type="compositionally biased region" description="Low complexity" evidence="1">
    <location>
        <begin position="331"/>
        <end position="342"/>
    </location>
</feature>
<feature type="region of interest" description="Disordered" evidence="1">
    <location>
        <begin position="922"/>
        <end position="944"/>
    </location>
</feature>
<feature type="compositionally biased region" description="Basic and acidic residues" evidence="1">
    <location>
        <begin position="190"/>
        <end position="200"/>
    </location>
</feature>
<proteinExistence type="predicted"/>
<organism evidence="3 4">
    <name type="scientific">Puccinia coronata f. sp. avenae</name>
    <dbReference type="NCBI Taxonomy" id="200324"/>
    <lineage>
        <taxon>Eukaryota</taxon>
        <taxon>Fungi</taxon>
        <taxon>Dikarya</taxon>
        <taxon>Basidiomycota</taxon>
        <taxon>Pucciniomycotina</taxon>
        <taxon>Pucciniomycetes</taxon>
        <taxon>Pucciniales</taxon>
        <taxon>Pucciniaceae</taxon>
        <taxon>Puccinia</taxon>
    </lineage>
</organism>
<sequence>MAARLFPGPLVRTIFNHDLIHSKQPLALRPPMLLHHAAFTQKFHPPRHKQQQQQQQHRQFHYSHGHDGRCKGQPRLMIASGLGIALFGAASDSFDSDHQQYFGETNFDTIRPLHTRQPSARLTLPSFTCSPVFDSTTLENFTSLDDVDDDQISDWTGERPSKLPGSLASAPAPFPHPRPIIPFTSTASSEHAHDQPEGHLHRQNAKKSRPNHPIRHYASQSTLAYPRPRVSATLPPPTHSFSSTCSSSTSSASTSSSSSSASADEGELFISPQYPLSRQSTSFPTPLRNCQSLHFTKQKTIHQSRHPAQPRSKYTQSPSLTSPQLDHSSSHHPVVPLSSSASELSAFHEHHTTPCPPELLAFPLQNPTTSPPTKFTHLVKSKIQRTRRSFSHSRSSSTQSSDKHLSSNLSPSCSILLPSHSCQAQLADTDRSSAKASCSRYISFSATCEELQTLPRTSFPPLSMQSGTDQEGESIHNRRDVPISASPLRSASSQPFMAEQYRKTSISGGRSQSVIGQRPVHLMPRRAGSSMGSIPVLHSAHVPSSREPAAAKPLNFTGGNSPPRKSMRTQLSRLAQLLTPSPTIKYSPVISSKVKIPSPPSDPKPCTSTNLWAPIPPESGSRQSSAKVFNVPQPINPCHKPNATPMSIINWRTAISDREYRHILETWGSTEVHRQQLIWELCQTETAFLDSLNVVLDLFISPLMDESQDGRWVDGVPKTVQELFTDLDQIAHFHSEIVMAMSYNRMCEKKRHKAPVVIKFADTMSAFVPRLRIYERYLVCFERVSQQIDRLSLDPADQFGSFVRMQSHAAGFGAMSLTSYLLKPIQRLMKYPLFFRQLCETTPTGHPDHQSTSNLWKATDGIIRSMQDVKGLEDEHEALKALEEQLVGLPEGLVLANRRRKIVTRGTLQMVYPSHKDLIKLSTTSANPESETSSEMKPGCRRMSTASHVSTSIGFYTDFRHKISTQGIIRSLSPVSDSSETSETTHSRSSFHSMNTDTTFDATSSPQPLALEVFRQEPSTSGCSAQITPRFEMGIEPFKAKAPRSLQSKRSSNKLTKGRGVHAENIEVILLTDMLILCMRETPPKKNWRIPSRKPEDLNRFRILDGIGLSRLHSVEDLGGQLGDFEDLVRLGLKPLTGMLRGESGARKPTLGTVQDESGQASTNESTVYLSSTPVANSSTLIWGSSSSTATTTPNISTILAAEKEWKNWVKEFRKLEVLTHYALLRQLKHAEQKRRRSSVTGKIDLSIKKSSSMSTLL</sequence>
<dbReference type="OrthoDB" id="1716625at2759"/>
<feature type="region of interest" description="Disordered" evidence="1">
    <location>
        <begin position="298"/>
        <end position="352"/>
    </location>
</feature>
<feature type="region of interest" description="Disordered" evidence="1">
    <location>
        <begin position="1142"/>
        <end position="1163"/>
    </location>
</feature>
<dbReference type="Proteomes" id="UP000235388">
    <property type="component" value="Unassembled WGS sequence"/>
</dbReference>
<dbReference type="InterPro" id="IPR051092">
    <property type="entry name" value="FYVE_RhoGEF_PH"/>
</dbReference>
<feature type="compositionally biased region" description="Polar residues" evidence="1">
    <location>
        <begin position="994"/>
        <end position="1004"/>
    </location>
</feature>
<feature type="compositionally biased region" description="Polar residues" evidence="1">
    <location>
        <begin position="1152"/>
        <end position="1163"/>
    </location>
</feature>
<evidence type="ECO:0000256" key="1">
    <source>
        <dbReference type="SAM" id="MobiDB-lite"/>
    </source>
</evidence>
<feature type="compositionally biased region" description="Polar residues" evidence="1">
    <location>
        <begin position="1045"/>
        <end position="1055"/>
    </location>
</feature>
<comment type="caution">
    <text evidence="3">The sequence shown here is derived from an EMBL/GenBank/DDBJ whole genome shotgun (WGS) entry which is preliminary data.</text>
</comment>
<dbReference type="Gene3D" id="1.20.900.10">
    <property type="entry name" value="Dbl homology (DH) domain"/>
    <property type="match status" value="1"/>
</dbReference>
<dbReference type="InterPro" id="IPR035899">
    <property type="entry name" value="DBL_dom_sf"/>
</dbReference>
<dbReference type="PANTHER" id="PTHR12673:SF159">
    <property type="entry name" value="LD03170P"/>
    <property type="match status" value="1"/>
</dbReference>
<feature type="region of interest" description="Disordered" evidence="1">
    <location>
        <begin position="144"/>
        <end position="265"/>
    </location>
</feature>
<dbReference type="PANTHER" id="PTHR12673">
    <property type="entry name" value="FACIOGENITAL DYSPLASIA PROTEIN"/>
    <property type="match status" value="1"/>
</dbReference>
<feature type="region of interest" description="Disordered" evidence="1">
    <location>
        <begin position="973"/>
        <end position="1004"/>
    </location>
</feature>
<feature type="compositionally biased region" description="Polar residues" evidence="1">
    <location>
        <begin position="312"/>
        <end position="326"/>
    </location>
</feature>
<dbReference type="EMBL" id="PGCJ01000833">
    <property type="protein sequence ID" value="PLW18359.1"/>
    <property type="molecule type" value="Genomic_DNA"/>
</dbReference>
<dbReference type="SUPFAM" id="SSF48065">
    <property type="entry name" value="DBL homology domain (DH-domain)"/>
    <property type="match status" value="1"/>
</dbReference>
<dbReference type="SMART" id="SM00325">
    <property type="entry name" value="RhoGEF"/>
    <property type="match status" value="1"/>
</dbReference>
<evidence type="ECO:0000259" key="2">
    <source>
        <dbReference type="PROSITE" id="PS50010"/>
    </source>
</evidence>
<feature type="region of interest" description="Disordered" evidence="1">
    <location>
        <begin position="1039"/>
        <end position="1058"/>
    </location>
</feature>
<dbReference type="GO" id="GO:0005737">
    <property type="term" value="C:cytoplasm"/>
    <property type="evidence" value="ECO:0007669"/>
    <property type="project" value="TreeGrafter"/>
</dbReference>
<dbReference type="Pfam" id="PF00621">
    <property type="entry name" value="RhoGEF"/>
    <property type="match status" value="1"/>
</dbReference>
<protein>
    <recommendedName>
        <fullName evidence="2">DH domain-containing protein</fullName>
    </recommendedName>
</protein>
<dbReference type="STRING" id="200324.A0A2N5SYP2"/>
<dbReference type="InterPro" id="IPR000219">
    <property type="entry name" value="DH_dom"/>
</dbReference>
<feature type="compositionally biased region" description="Low complexity" evidence="1">
    <location>
        <begin position="240"/>
        <end position="263"/>
    </location>
</feature>
<reference evidence="3 4" key="1">
    <citation type="submission" date="2017-11" db="EMBL/GenBank/DDBJ databases">
        <title>De novo assembly and phasing of dikaryotic genomes from two isolates of Puccinia coronata f. sp. avenae, the causal agent of oat crown rust.</title>
        <authorList>
            <person name="Miller M.E."/>
            <person name="Zhang Y."/>
            <person name="Omidvar V."/>
            <person name="Sperschneider J."/>
            <person name="Schwessinger B."/>
            <person name="Raley C."/>
            <person name="Palmer J.M."/>
            <person name="Garnica D."/>
            <person name="Upadhyaya N."/>
            <person name="Rathjen J."/>
            <person name="Taylor J.M."/>
            <person name="Park R.F."/>
            <person name="Dodds P.N."/>
            <person name="Hirsch C.D."/>
            <person name="Kianian S.F."/>
            <person name="Figueroa M."/>
        </authorList>
    </citation>
    <scope>NUCLEOTIDE SEQUENCE [LARGE SCALE GENOMIC DNA]</scope>
    <source>
        <strain evidence="3">12NC29</strain>
    </source>
</reference>
<dbReference type="GO" id="GO:0005085">
    <property type="term" value="F:guanyl-nucleotide exchange factor activity"/>
    <property type="evidence" value="ECO:0007669"/>
    <property type="project" value="InterPro"/>
</dbReference>
<dbReference type="AlphaFoldDB" id="A0A2N5SYP2"/>
<feature type="region of interest" description="Disordered" evidence="1">
    <location>
        <begin position="43"/>
        <end position="66"/>
    </location>
</feature>
<feature type="compositionally biased region" description="Polar residues" evidence="1">
    <location>
        <begin position="922"/>
        <end position="935"/>
    </location>
</feature>
<accession>A0A2N5SYP2</accession>
<dbReference type="PROSITE" id="PS50010">
    <property type="entry name" value="DH_2"/>
    <property type="match status" value="1"/>
</dbReference>
<feature type="compositionally biased region" description="Basic residues" evidence="1">
    <location>
        <begin position="201"/>
        <end position="215"/>
    </location>
</feature>
<feature type="region of interest" description="Disordered" evidence="1">
    <location>
        <begin position="379"/>
        <end position="406"/>
    </location>
</feature>
<name>A0A2N5SYP2_9BASI</name>
<feature type="domain" description="DH" evidence="2">
    <location>
        <begin position="673"/>
        <end position="869"/>
    </location>
</feature>
<feature type="region of interest" description="Disordered" evidence="1">
    <location>
        <begin position="545"/>
        <end position="566"/>
    </location>
</feature>
<dbReference type="CDD" id="cd00160">
    <property type="entry name" value="RhoGEF"/>
    <property type="match status" value="1"/>
</dbReference>